<evidence type="ECO:0000259" key="9">
    <source>
        <dbReference type="SMART" id="SM00093"/>
    </source>
</evidence>
<dbReference type="InterPro" id="IPR036186">
    <property type="entry name" value="Serpin_sf"/>
</dbReference>
<dbReference type="Proteomes" id="UP000265020">
    <property type="component" value="Unassembled WGS sequence"/>
</dbReference>
<accession>A0A3Q2CJP4</accession>
<dbReference type="Gene3D" id="2.30.39.10">
    <property type="entry name" value="Alpha-1-antitrypsin, domain 1"/>
    <property type="match status" value="1"/>
</dbReference>
<dbReference type="GO" id="GO:0004867">
    <property type="term" value="F:serine-type endopeptidase inhibitor activity"/>
    <property type="evidence" value="ECO:0007669"/>
    <property type="project" value="UniProtKB-KW"/>
</dbReference>
<evidence type="ECO:0000256" key="4">
    <source>
        <dbReference type="ARBA" id="ARBA00022900"/>
    </source>
</evidence>
<feature type="domain" description="Serpin" evidence="9">
    <location>
        <begin position="27"/>
        <end position="421"/>
    </location>
</feature>
<keyword evidence="11" id="KW-1185">Reference proteome</keyword>
<evidence type="ECO:0000256" key="2">
    <source>
        <dbReference type="ARBA" id="ARBA00022490"/>
    </source>
</evidence>
<dbReference type="InterPro" id="IPR042178">
    <property type="entry name" value="Serpin_sf_1"/>
</dbReference>
<proteinExistence type="inferred from homology"/>
<evidence type="ECO:0000256" key="5">
    <source>
        <dbReference type="ARBA" id="ARBA00022990"/>
    </source>
</evidence>
<dbReference type="GeneTree" id="ENSGT00940000154835"/>
<dbReference type="InterPro" id="IPR023795">
    <property type="entry name" value="Serpin_CS"/>
</dbReference>
<reference evidence="10" key="2">
    <citation type="submission" date="2025-09" db="UniProtKB">
        <authorList>
            <consortium name="Ensembl"/>
        </authorList>
    </citation>
    <scope>IDENTIFICATION</scope>
</reference>
<dbReference type="SUPFAM" id="SSF56574">
    <property type="entry name" value="Serpins"/>
    <property type="match status" value="1"/>
</dbReference>
<dbReference type="InterPro" id="IPR042185">
    <property type="entry name" value="Serpin_sf_2"/>
</dbReference>
<evidence type="ECO:0000256" key="6">
    <source>
        <dbReference type="ARBA" id="ARBA00038828"/>
    </source>
</evidence>
<dbReference type="Ensembl" id="ENSCVAT00000006799.1">
    <property type="protein sequence ID" value="ENSCVAP00000005387.1"/>
    <property type="gene ID" value="ENSCVAG00000009758.1"/>
</dbReference>
<dbReference type="InterPro" id="IPR000215">
    <property type="entry name" value="Serpin_fam"/>
</dbReference>
<keyword evidence="4" id="KW-0722">Serine protease inhibitor</keyword>
<dbReference type="PROSITE" id="PS00284">
    <property type="entry name" value="SERPIN"/>
    <property type="match status" value="1"/>
</dbReference>
<evidence type="ECO:0000256" key="8">
    <source>
        <dbReference type="RuleBase" id="RU000411"/>
    </source>
</evidence>
<dbReference type="GO" id="GO:0005615">
    <property type="term" value="C:extracellular space"/>
    <property type="evidence" value="ECO:0007669"/>
    <property type="project" value="InterPro"/>
</dbReference>
<dbReference type="CDD" id="cd19956">
    <property type="entry name" value="serpinB"/>
    <property type="match status" value="1"/>
</dbReference>
<keyword evidence="5" id="KW-0007">Acetylation</keyword>
<dbReference type="Pfam" id="PF00079">
    <property type="entry name" value="Serpin"/>
    <property type="match status" value="1"/>
</dbReference>
<dbReference type="Gene3D" id="3.30.497.10">
    <property type="entry name" value="Antithrombin, subunit I, domain 2"/>
    <property type="match status" value="1"/>
</dbReference>
<comment type="similarity">
    <text evidence="8">Belongs to the serpin family.</text>
</comment>
<comment type="subcellular location">
    <subcellularLocation>
        <location evidence="1">Cytoplasm</location>
    </subcellularLocation>
</comment>
<dbReference type="SMART" id="SM00093">
    <property type="entry name" value="SERPIN"/>
    <property type="match status" value="1"/>
</dbReference>
<evidence type="ECO:0000256" key="3">
    <source>
        <dbReference type="ARBA" id="ARBA00022690"/>
    </source>
</evidence>
<keyword evidence="2" id="KW-0963">Cytoplasm</keyword>
<evidence type="ECO:0000256" key="7">
    <source>
        <dbReference type="ARBA" id="ARBA00039202"/>
    </source>
</evidence>
<evidence type="ECO:0000313" key="10">
    <source>
        <dbReference type="Ensembl" id="ENSCVAP00000005387.1"/>
    </source>
</evidence>
<reference evidence="10" key="1">
    <citation type="submission" date="2025-08" db="UniProtKB">
        <authorList>
            <consortium name="Ensembl"/>
        </authorList>
    </citation>
    <scope>IDENTIFICATION</scope>
</reference>
<dbReference type="GO" id="GO:0005737">
    <property type="term" value="C:cytoplasm"/>
    <property type="evidence" value="ECO:0007669"/>
    <property type="project" value="UniProtKB-SubCell"/>
</dbReference>
<evidence type="ECO:0000313" key="11">
    <source>
        <dbReference type="Proteomes" id="UP000265020"/>
    </source>
</evidence>
<evidence type="ECO:0000256" key="1">
    <source>
        <dbReference type="ARBA" id="ARBA00004496"/>
    </source>
</evidence>
<dbReference type="PANTHER" id="PTHR11461:SF204">
    <property type="entry name" value="SERPIN B6"/>
    <property type="match status" value="1"/>
</dbReference>
<dbReference type="PANTHER" id="PTHR11461">
    <property type="entry name" value="SERINE PROTEASE INHIBITOR, SERPIN"/>
    <property type="match status" value="1"/>
</dbReference>
<organism evidence="10 11">
    <name type="scientific">Cyprinodon variegatus</name>
    <name type="common">Sheepshead minnow</name>
    <dbReference type="NCBI Taxonomy" id="28743"/>
    <lineage>
        <taxon>Eukaryota</taxon>
        <taxon>Metazoa</taxon>
        <taxon>Chordata</taxon>
        <taxon>Craniata</taxon>
        <taxon>Vertebrata</taxon>
        <taxon>Euteleostomi</taxon>
        <taxon>Actinopterygii</taxon>
        <taxon>Neopterygii</taxon>
        <taxon>Teleostei</taxon>
        <taxon>Neoteleostei</taxon>
        <taxon>Acanthomorphata</taxon>
        <taxon>Ovalentaria</taxon>
        <taxon>Atherinomorphae</taxon>
        <taxon>Cyprinodontiformes</taxon>
        <taxon>Cyprinodontidae</taxon>
        <taxon>Cyprinodon</taxon>
    </lineage>
</organism>
<dbReference type="STRING" id="28743.ENSCVAP00000005387"/>
<dbReference type="InterPro" id="IPR023796">
    <property type="entry name" value="Serpin_dom"/>
</dbReference>
<comment type="subunit">
    <text evidence="6">Forms a complex with the monomeric form of beta-tryptase.</text>
</comment>
<dbReference type="Gene3D" id="1.10.287.580">
    <property type="entry name" value="Helix hairpin bin"/>
    <property type="match status" value="1"/>
</dbReference>
<name>A0A3Q2CJP4_CYPVA</name>
<sequence length="422" mass="48396">FVHKMLDIFCKNASTSPLSKANTTFSLALLRKLSEDNSTANIFFSPFSISAALAMLMMGARGNTASQISEVVFKCFPLLSSFFRYFTLISSLFIERLFTSSGLLCPQCLEIQDCQNDVHNLFSKLLGKLNQPGAPFDLSVANRLYGDQSYSFLQEFLTETRSYYNSEMESVDFRTSFEEARVKINSWVEEQTKGKIKDVVPQNMVDNSARIILVNALYFKGYWHKQFLRDDTSTREFRLNKVNLSTNMKHCFRHLDFILEMPYRGEEMSMIILLPKDITDNTTGLEQLEEHLTYEKLNKWTHPSKMRRRKISVSLPRFKVEENYDLDKVLSRMGMVDAFDETKCDFSGMSGNKELFLSKVSHKAFVEVNEEGTEAAAASNAEGIYYGFSDSASFYADHPFLFFIRHNPTLSILFAGRFCSPE</sequence>
<keyword evidence="3" id="KW-0646">Protease inhibitor</keyword>
<protein>
    <recommendedName>
        <fullName evidence="7">Serpin B6</fullName>
    </recommendedName>
</protein>
<dbReference type="AlphaFoldDB" id="A0A3Q2CJP4"/>